<name>A0ABR3FGZ8_9AGAR</name>
<dbReference type="Pfam" id="PF20415">
    <property type="entry name" value="DUF6699"/>
    <property type="match status" value="1"/>
</dbReference>
<gene>
    <name evidence="3" type="ORF">V5O48_007589</name>
</gene>
<dbReference type="InterPro" id="IPR000719">
    <property type="entry name" value="Prot_kinase_dom"/>
</dbReference>
<evidence type="ECO:0000313" key="3">
    <source>
        <dbReference type="EMBL" id="KAL0574366.1"/>
    </source>
</evidence>
<evidence type="ECO:0000313" key="4">
    <source>
        <dbReference type="Proteomes" id="UP001465976"/>
    </source>
</evidence>
<dbReference type="Proteomes" id="UP001465976">
    <property type="component" value="Unassembled WGS sequence"/>
</dbReference>
<proteinExistence type="predicted"/>
<organism evidence="3 4">
    <name type="scientific">Marasmius crinis-equi</name>
    <dbReference type="NCBI Taxonomy" id="585013"/>
    <lineage>
        <taxon>Eukaryota</taxon>
        <taxon>Fungi</taxon>
        <taxon>Dikarya</taxon>
        <taxon>Basidiomycota</taxon>
        <taxon>Agaricomycotina</taxon>
        <taxon>Agaricomycetes</taxon>
        <taxon>Agaricomycetidae</taxon>
        <taxon>Agaricales</taxon>
        <taxon>Marasmiineae</taxon>
        <taxon>Marasmiaceae</taxon>
        <taxon>Marasmius</taxon>
    </lineage>
</organism>
<comment type="caution">
    <text evidence="3">The sequence shown here is derived from an EMBL/GenBank/DDBJ whole genome shotgun (WGS) entry which is preliminary data.</text>
</comment>
<dbReference type="Pfam" id="PF07714">
    <property type="entry name" value="PK_Tyr_Ser-Thr"/>
    <property type="match status" value="1"/>
</dbReference>
<reference evidence="3 4" key="1">
    <citation type="submission" date="2024-02" db="EMBL/GenBank/DDBJ databases">
        <title>A draft genome for the cacao thread blight pathogen Marasmius crinis-equi.</title>
        <authorList>
            <person name="Cohen S.P."/>
            <person name="Baruah I.K."/>
            <person name="Amoako-Attah I."/>
            <person name="Bukari Y."/>
            <person name="Meinhardt L.W."/>
            <person name="Bailey B.A."/>
        </authorList>
    </citation>
    <scope>NUCLEOTIDE SEQUENCE [LARGE SCALE GENOMIC DNA]</scope>
    <source>
        <strain evidence="3 4">GH-76</strain>
    </source>
</reference>
<feature type="region of interest" description="Disordered" evidence="1">
    <location>
        <begin position="580"/>
        <end position="604"/>
    </location>
</feature>
<dbReference type="InterPro" id="IPR046522">
    <property type="entry name" value="DUF6699"/>
</dbReference>
<dbReference type="InterPro" id="IPR051681">
    <property type="entry name" value="Ser/Thr_Kinases-Pseudokinases"/>
</dbReference>
<dbReference type="InterPro" id="IPR011009">
    <property type="entry name" value="Kinase-like_dom_sf"/>
</dbReference>
<feature type="region of interest" description="Disordered" evidence="1">
    <location>
        <begin position="681"/>
        <end position="713"/>
    </location>
</feature>
<feature type="compositionally biased region" description="Low complexity" evidence="1">
    <location>
        <begin position="332"/>
        <end position="344"/>
    </location>
</feature>
<feature type="region of interest" description="Disordered" evidence="1">
    <location>
        <begin position="303"/>
        <end position="344"/>
    </location>
</feature>
<dbReference type="SUPFAM" id="SSF56112">
    <property type="entry name" value="Protein kinase-like (PK-like)"/>
    <property type="match status" value="1"/>
</dbReference>
<dbReference type="InterPro" id="IPR001245">
    <property type="entry name" value="Ser-Thr/Tyr_kinase_cat_dom"/>
</dbReference>
<dbReference type="EMBL" id="JBAHYK010000404">
    <property type="protein sequence ID" value="KAL0574366.1"/>
    <property type="molecule type" value="Genomic_DNA"/>
</dbReference>
<dbReference type="Gene3D" id="1.10.510.10">
    <property type="entry name" value="Transferase(Phosphotransferase) domain 1"/>
    <property type="match status" value="1"/>
</dbReference>
<accession>A0ABR3FGZ8</accession>
<evidence type="ECO:0000259" key="2">
    <source>
        <dbReference type="PROSITE" id="PS50011"/>
    </source>
</evidence>
<dbReference type="PROSITE" id="PS50011">
    <property type="entry name" value="PROTEIN_KINASE_DOM"/>
    <property type="match status" value="1"/>
</dbReference>
<dbReference type="PROSITE" id="PS00108">
    <property type="entry name" value="PROTEIN_KINASE_ST"/>
    <property type="match status" value="1"/>
</dbReference>
<feature type="domain" description="Protein kinase" evidence="2">
    <location>
        <begin position="19"/>
        <end position="289"/>
    </location>
</feature>
<dbReference type="InterPro" id="IPR008271">
    <property type="entry name" value="Ser/Thr_kinase_AS"/>
</dbReference>
<evidence type="ECO:0000256" key="1">
    <source>
        <dbReference type="SAM" id="MobiDB-lite"/>
    </source>
</evidence>
<keyword evidence="4" id="KW-1185">Reference proteome</keyword>
<dbReference type="SMART" id="SM00220">
    <property type="entry name" value="S_TKc"/>
    <property type="match status" value="1"/>
</dbReference>
<protein>
    <recommendedName>
        <fullName evidence="2">Protein kinase domain-containing protein</fullName>
    </recommendedName>
</protein>
<sequence length="970" mass="108271">MVKKYHALPPSLFVNNIERDGSHALSGGGFADIYKGTLAGKTVCLKVLRVHTADSERKREKIIADFCQEALIWTQLQHPNLLPLLGVNTNLFSTSFCLVSPWMVNGDVISFLKKNPGHDKFRVVYEIACGLDYLHSLSPPIVHGDIKGPNILVDEYFRCCLADFGLADAAAETTVIHATSGVIKGSIRWMAPEMYAFTTGMNVDNKPKEDKSPRDIYAFACTILEIMTGKPPFHELIDPAVIYQVSVRHIRPERPSEGWCPNHIWNLVELCWHEDPSERPCAKALQSYLQSLLDAGNPSPEDAHFIGYYEPEDQPPPSPTPVEINFSETEPPRSAESSELPSPLPLGLPYDFQFRMAETDIRSPSSPSVIRSVTLFFEANEKFINEAVAVTSSSSPALQYWRFRDETRYVQVAGDNLWGNSYVFTTALEVLARLHPVIGVTVIAFKLNIASFYARRPLTLPIVTLMIGIQETMAVLLRLRHLADPEDRAIDGLTIWDRLQELLVKITIDIEGAGSFIEASLTHRTSTESSLTNRFVQWKDHLAQAFTFHPTWAQTVAPPSPQPEAHWESRMDDLVSQFQVHPLPSENGPRWENSSRSNEDSDVAERYGGHRMPYLSASSSELPGDLDHASHVLRQDGLTEQRSQQLIERYRRHQRGSVGNGLSAGGPQPPNADFQYVKRRQRLQPSLSSSSSGPYPPVQQFTGTGENDGGYTIPRHRSIMWAQPSNPTAVNTGFGELSNPSSQSLVPYYAPKPAAFGRPDPVPQVASQVLRPVGFYGGDRPPPTLPPELPSQRRILLHRWLSDTRERAEFTLDFSDGSFNPLEHPQPPNAPVAGGAIQLTMPQWRHKLEVAGTDPPLRTMRLVVDKGDFAQPPPWPPVFDVGRSSSFSHLTVTDILSGCYGFLNHRIQMPNWEALDERGREVVARAYTNRCKKTGDAAGGVRLVDYLGPRTKFFGIVQISDSNFRVLLYE</sequence>
<dbReference type="PANTHER" id="PTHR44329">
    <property type="entry name" value="SERINE/THREONINE-PROTEIN KINASE TNNI3K-RELATED"/>
    <property type="match status" value="1"/>
</dbReference>